<dbReference type="EMBL" id="QSUC01000048">
    <property type="protein sequence ID" value="RGN04764.1"/>
    <property type="molecule type" value="Genomic_DNA"/>
</dbReference>
<reference evidence="2 3" key="1">
    <citation type="submission" date="2018-08" db="EMBL/GenBank/DDBJ databases">
        <title>A genome reference for cultivated species of the human gut microbiota.</title>
        <authorList>
            <person name="Zou Y."/>
            <person name="Xue W."/>
            <person name="Luo G."/>
        </authorList>
    </citation>
    <scope>NUCLEOTIDE SEQUENCE [LARGE SCALE GENOMIC DNA]</scope>
    <source>
        <strain evidence="2 3">OM06-11</strain>
    </source>
</reference>
<dbReference type="Proteomes" id="UP000261245">
    <property type="component" value="Unassembled WGS sequence"/>
</dbReference>
<evidence type="ECO:0000313" key="2">
    <source>
        <dbReference type="EMBL" id="RGN04764.1"/>
    </source>
</evidence>
<keyword evidence="1" id="KW-0812">Transmembrane</keyword>
<accession>A0AA92T3I4</accession>
<gene>
    <name evidence="2" type="ORF">DXB80_12975</name>
</gene>
<feature type="transmembrane region" description="Helical" evidence="1">
    <location>
        <begin position="12"/>
        <end position="34"/>
    </location>
</feature>
<protein>
    <submittedName>
        <fullName evidence="2">Uncharacterized protein</fullName>
    </submittedName>
</protein>
<name>A0AA92T3I4_9BACT</name>
<comment type="caution">
    <text evidence="2">The sequence shown here is derived from an EMBL/GenBank/DDBJ whole genome shotgun (WGS) entry which is preliminary data.</text>
</comment>
<evidence type="ECO:0000256" key="1">
    <source>
        <dbReference type="SAM" id="Phobius"/>
    </source>
</evidence>
<sequence length="80" mass="9634">MRFKRLETVSLLSTGILMEVSPVCLLFLPLLYYFKYIDAKLHIINERYEEIVENYLKIIDDGRFNDDKPTETLEEAQRYR</sequence>
<keyword evidence="1" id="KW-1133">Transmembrane helix</keyword>
<proteinExistence type="predicted"/>
<keyword evidence="1" id="KW-0472">Membrane</keyword>
<evidence type="ECO:0000313" key="3">
    <source>
        <dbReference type="Proteomes" id="UP000261245"/>
    </source>
</evidence>
<dbReference type="AlphaFoldDB" id="A0AA92T3I4"/>
<organism evidence="2 3">
    <name type="scientific">Segatella copri</name>
    <dbReference type="NCBI Taxonomy" id="165179"/>
    <lineage>
        <taxon>Bacteria</taxon>
        <taxon>Pseudomonadati</taxon>
        <taxon>Bacteroidota</taxon>
        <taxon>Bacteroidia</taxon>
        <taxon>Bacteroidales</taxon>
        <taxon>Prevotellaceae</taxon>
        <taxon>Segatella</taxon>
    </lineage>
</organism>